<feature type="compositionally biased region" description="Basic and acidic residues" evidence="4">
    <location>
        <begin position="743"/>
        <end position="768"/>
    </location>
</feature>
<feature type="region of interest" description="Disordered" evidence="4">
    <location>
        <begin position="730"/>
        <end position="768"/>
    </location>
</feature>
<accession>A0A7C8MM30</accession>
<sequence>MEALGLGANVAAFVVIAAQLSTVLYTTFSSIKDGPDNVRRVAGHLLQLHGVLEQIRLSSLTSWDTALATHVGSCVKDLNSLADSIQKLELTRDETRTGRMWKRFKSFLDEKKLDRICDQIVTHTSTLSLRLNLFNSNTTHELLSGAHTMNRLINGLSGSVEKQTESLTAKFDGVDNTLHTQHDKLQNGLTSIQAAVDNMSHMSQMKADFMLDLLIQMRNSIVNPTRQGEVTDNTLEQRRESSIEYIKEEGEDNSALNADLVQSITRLCRLIKEKNRIFDTEAEDDPQAEDIMEDLHTLLDSARKYGKACRGDLRRFRQAFGQVQLLVNQETRRDNIPLSTSTPRKRTYTTIFLKGLGTLSLMITKQTQASSARDEISTMVFSFLPMDPQKFMMIVASTTHRRMPNGPVPPISRLAVNRVLPAWSPVFNVVEKGLLRELQVMIQKGEATLRDHDEYGANLLFYAVYGQKIDMCRFLLENGADVDHVANIRGMAWGRTDDPRFVLDIYSMTDYVNHFGHDPRDTCSRLLLEAGADPTAHIPGTTSFLEYCTSNGRTESFNLLWGPRSKNLFIDINDTIPDSTEPLLLVCRAFNYEDIAERVRKVLDAGADVHLRNNNGQSCLHICLQNARTYSKGSHDLIRRQFHAIKLLIESGADVYAVDKFGKSVSESVYADTISGFAGDLWDSVLQSCGYDIAEFRTNYKRSASYDENYSRRDFEVLWEGRKDQCPYWNDATWPPDALWDPPAKESGRETDEPRNGEPGEPKESFPIERKDEGDMLMGKDWHWQEQSALETDSHAIPKSSGTLAEPTSTTEDDAGDMGGVIREQGREVINNAEFSGLFENPWV</sequence>
<evidence type="ECO:0000256" key="1">
    <source>
        <dbReference type="ARBA" id="ARBA00022737"/>
    </source>
</evidence>
<evidence type="ECO:0000313" key="6">
    <source>
        <dbReference type="EMBL" id="KAF2963833.1"/>
    </source>
</evidence>
<protein>
    <recommendedName>
        <fullName evidence="5">Azaphilone pigments biosynthesis cluster protein L N-terminal domain-containing protein</fullName>
    </recommendedName>
</protein>
<feature type="region of interest" description="Disordered" evidence="4">
    <location>
        <begin position="791"/>
        <end position="819"/>
    </location>
</feature>
<comment type="caution">
    <text evidence="6">The sequence shown here is derived from an EMBL/GenBank/DDBJ whole genome shotgun (WGS) entry which is preliminary data.</text>
</comment>
<dbReference type="Pfam" id="PF00023">
    <property type="entry name" value="Ank"/>
    <property type="match status" value="1"/>
</dbReference>
<dbReference type="AlphaFoldDB" id="A0A7C8MM30"/>
<proteinExistence type="predicted"/>
<dbReference type="OrthoDB" id="539213at2759"/>
<dbReference type="PROSITE" id="PS50088">
    <property type="entry name" value="ANK_REPEAT"/>
    <property type="match status" value="1"/>
</dbReference>
<feature type="domain" description="Azaphilone pigments biosynthesis cluster protein L N-terminal" evidence="5">
    <location>
        <begin position="1"/>
        <end position="187"/>
    </location>
</feature>
<evidence type="ECO:0000256" key="3">
    <source>
        <dbReference type="PROSITE-ProRule" id="PRU00023"/>
    </source>
</evidence>
<evidence type="ECO:0000256" key="2">
    <source>
        <dbReference type="ARBA" id="ARBA00023043"/>
    </source>
</evidence>
<gene>
    <name evidence="6" type="ORF">GQX73_g9743</name>
</gene>
<dbReference type="InterPro" id="IPR036770">
    <property type="entry name" value="Ankyrin_rpt-contain_sf"/>
</dbReference>
<dbReference type="SMART" id="SM00248">
    <property type="entry name" value="ANK"/>
    <property type="match status" value="2"/>
</dbReference>
<evidence type="ECO:0000259" key="5">
    <source>
        <dbReference type="Pfam" id="PF17111"/>
    </source>
</evidence>
<dbReference type="SUPFAM" id="SSF48403">
    <property type="entry name" value="Ankyrin repeat"/>
    <property type="match status" value="1"/>
</dbReference>
<dbReference type="InterPro" id="IPR002110">
    <property type="entry name" value="Ankyrin_rpt"/>
</dbReference>
<dbReference type="PANTHER" id="PTHR24198">
    <property type="entry name" value="ANKYRIN REPEAT AND PROTEIN KINASE DOMAIN-CONTAINING PROTEIN"/>
    <property type="match status" value="1"/>
</dbReference>
<dbReference type="PROSITE" id="PS50297">
    <property type="entry name" value="ANK_REP_REGION"/>
    <property type="match status" value="1"/>
</dbReference>
<dbReference type="EMBL" id="WUBL01000179">
    <property type="protein sequence ID" value="KAF2963833.1"/>
    <property type="molecule type" value="Genomic_DNA"/>
</dbReference>
<organism evidence="6 7">
    <name type="scientific">Xylaria multiplex</name>
    <dbReference type="NCBI Taxonomy" id="323545"/>
    <lineage>
        <taxon>Eukaryota</taxon>
        <taxon>Fungi</taxon>
        <taxon>Dikarya</taxon>
        <taxon>Ascomycota</taxon>
        <taxon>Pezizomycotina</taxon>
        <taxon>Sordariomycetes</taxon>
        <taxon>Xylariomycetidae</taxon>
        <taxon>Xylariales</taxon>
        <taxon>Xylariaceae</taxon>
        <taxon>Xylaria</taxon>
    </lineage>
</organism>
<keyword evidence="1" id="KW-0677">Repeat</keyword>
<dbReference type="InParanoid" id="A0A7C8MM30"/>
<reference evidence="6 7" key="1">
    <citation type="submission" date="2019-12" db="EMBL/GenBank/DDBJ databases">
        <title>Draft genome sequence of the ascomycete Xylaria multiplex DSM 110363.</title>
        <authorList>
            <person name="Buettner E."/>
            <person name="Kellner H."/>
        </authorList>
    </citation>
    <scope>NUCLEOTIDE SEQUENCE [LARGE SCALE GENOMIC DNA]</scope>
    <source>
        <strain evidence="6 7">DSM 110363</strain>
    </source>
</reference>
<evidence type="ECO:0000313" key="7">
    <source>
        <dbReference type="Proteomes" id="UP000481858"/>
    </source>
</evidence>
<keyword evidence="2 3" id="KW-0040">ANK repeat</keyword>
<dbReference type="PANTHER" id="PTHR24198:SF165">
    <property type="entry name" value="ANKYRIN REPEAT-CONTAINING PROTEIN-RELATED"/>
    <property type="match status" value="1"/>
</dbReference>
<evidence type="ECO:0000256" key="4">
    <source>
        <dbReference type="SAM" id="MobiDB-lite"/>
    </source>
</evidence>
<feature type="repeat" description="ANK" evidence="3">
    <location>
        <begin position="455"/>
        <end position="487"/>
    </location>
</feature>
<dbReference type="InterPro" id="IPR031348">
    <property type="entry name" value="PigL_N"/>
</dbReference>
<dbReference type="Pfam" id="PF17111">
    <property type="entry name" value="PigL_N"/>
    <property type="match status" value="1"/>
</dbReference>
<feature type="compositionally biased region" description="Polar residues" evidence="4">
    <location>
        <begin position="800"/>
        <end position="810"/>
    </location>
</feature>
<dbReference type="Gene3D" id="1.25.40.20">
    <property type="entry name" value="Ankyrin repeat-containing domain"/>
    <property type="match status" value="2"/>
</dbReference>
<name>A0A7C8MM30_9PEZI</name>
<keyword evidence="7" id="KW-1185">Reference proteome</keyword>
<dbReference type="Proteomes" id="UP000481858">
    <property type="component" value="Unassembled WGS sequence"/>
</dbReference>